<evidence type="ECO:0000313" key="1">
    <source>
        <dbReference type="EMBL" id="KAG5619681.1"/>
    </source>
</evidence>
<dbReference type="AlphaFoldDB" id="A0A9J6A550"/>
<accession>A0A9J6A550</accession>
<sequence>MLNDSVIRPFSSSSPFVLWLQHLCILDHWEVYFCFAKLIEEMSIAPFIAFFIFLHRGFAYWNNSRSASLRLQLLCSFQPFYSYLCLSVHSSTKTTNT</sequence>
<name>A0A9J6A550_SOLCO</name>
<evidence type="ECO:0000313" key="2">
    <source>
        <dbReference type="Proteomes" id="UP000824120"/>
    </source>
</evidence>
<reference evidence="1 2" key="1">
    <citation type="submission" date="2020-09" db="EMBL/GenBank/DDBJ databases">
        <title>De no assembly of potato wild relative species, Solanum commersonii.</title>
        <authorList>
            <person name="Cho K."/>
        </authorList>
    </citation>
    <scope>NUCLEOTIDE SEQUENCE [LARGE SCALE GENOMIC DNA]</scope>
    <source>
        <strain evidence="1">LZ3.2</strain>
        <tissue evidence="1">Leaf</tissue>
    </source>
</reference>
<dbReference type="Proteomes" id="UP000824120">
    <property type="component" value="Chromosome 2"/>
</dbReference>
<protein>
    <submittedName>
        <fullName evidence="1">Uncharacterized protein</fullName>
    </submittedName>
</protein>
<organism evidence="1 2">
    <name type="scientific">Solanum commersonii</name>
    <name type="common">Commerson's wild potato</name>
    <name type="synonym">Commerson's nightshade</name>
    <dbReference type="NCBI Taxonomy" id="4109"/>
    <lineage>
        <taxon>Eukaryota</taxon>
        <taxon>Viridiplantae</taxon>
        <taxon>Streptophyta</taxon>
        <taxon>Embryophyta</taxon>
        <taxon>Tracheophyta</taxon>
        <taxon>Spermatophyta</taxon>
        <taxon>Magnoliopsida</taxon>
        <taxon>eudicotyledons</taxon>
        <taxon>Gunneridae</taxon>
        <taxon>Pentapetalae</taxon>
        <taxon>asterids</taxon>
        <taxon>lamiids</taxon>
        <taxon>Solanales</taxon>
        <taxon>Solanaceae</taxon>
        <taxon>Solanoideae</taxon>
        <taxon>Solaneae</taxon>
        <taxon>Solanum</taxon>
    </lineage>
</organism>
<gene>
    <name evidence="1" type="ORF">H5410_004899</name>
</gene>
<proteinExistence type="predicted"/>
<dbReference type="EMBL" id="JACXVP010000002">
    <property type="protein sequence ID" value="KAG5619681.1"/>
    <property type="molecule type" value="Genomic_DNA"/>
</dbReference>
<comment type="caution">
    <text evidence="1">The sequence shown here is derived from an EMBL/GenBank/DDBJ whole genome shotgun (WGS) entry which is preliminary data.</text>
</comment>
<keyword evidence="2" id="KW-1185">Reference proteome</keyword>